<accession>A0ABW5IWF3</accession>
<dbReference type="NCBIfam" id="TIGR03561">
    <property type="entry name" value="organ_hyd_perox"/>
    <property type="match status" value="1"/>
</dbReference>
<sequence length="136" mass="15039">MKTLYTVTATTTGGHDRNVRTDDGVLDLELNKGEEKTIAEQLFAAGYSASFFNALQEVAKEHKVAMEDASVTASVDLGETEEGDREMSVNLDVYIPGVDIETGEEMINEAHEICTYSWATRDNIDITLNLMLDEDE</sequence>
<dbReference type="InterPro" id="IPR015946">
    <property type="entry name" value="KH_dom-like_a/b"/>
</dbReference>
<dbReference type="PANTHER" id="PTHR33797">
    <property type="entry name" value="ORGANIC HYDROPEROXIDE RESISTANCE PROTEIN-LIKE"/>
    <property type="match status" value="1"/>
</dbReference>
<comment type="caution">
    <text evidence="2">The sequence shown here is derived from an EMBL/GenBank/DDBJ whole genome shotgun (WGS) entry which is preliminary data.</text>
</comment>
<evidence type="ECO:0000256" key="1">
    <source>
        <dbReference type="ARBA" id="ARBA00007378"/>
    </source>
</evidence>
<name>A0ABW5IWF3_9FLAO</name>
<organism evidence="2 3">
    <name type="scientific">Salinimicrobium flavum</name>
    <dbReference type="NCBI Taxonomy" id="1737065"/>
    <lineage>
        <taxon>Bacteria</taxon>
        <taxon>Pseudomonadati</taxon>
        <taxon>Bacteroidota</taxon>
        <taxon>Flavobacteriia</taxon>
        <taxon>Flavobacteriales</taxon>
        <taxon>Flavobacteriaceae</taxon>
        <taxon>Salinimicrobium</taxon>
    </lineage>
</organism>
<evidence type="ECO:0000313" key="3">
    <source>
        <dbReference type="Proteomes" id="UP001597468"/>
    </source>
</evidence>
<gene>
    <name evidence="2" type="ORF">ACFSTG_08750</name>
</gene>
<dbReference type="Pfam" id="PF02566">
    <property type="entry name" value="OsmC"/>
    <property type="match status" value="1"/>
</dbReference>
<dbReference type="InterPro" id="IPR036102">
    <property type="entry name" value="OsmC/Ohrsf"/>
</dbReference>
<comment type="similarity">
    <text evidence="1">Belongs to the OsmC/Ohr family.</text>
</comment>
<dbReference type="PANTHER" id="PTHR33797:SF2">
    <property type="entry name" value="ORGANIC HYDROPEROXIDE RESISTANCE PROTEIN-LIKE"/>
    <property type="match status" value="1"/>
</dbReference>
<dbReference type="EMBL" id="JBHULT010000008">
    <property type="protein sequence ID" value="MFD2517979.1"/>
    <property type="molecule type" value="Genomic_DNA"/>
</dbReference>
<dbReference type="InterPro" id="IPR019953">
    <property type="entry name" value="OHR"/>
</dbReference>
<dbReference type="RefSeq" id="WP_380751225.1">
    <property type="nucleotide sequence ID" value="NZ_JBHULT010000008.1"/>
</dbReference>
<dbReference type="Gene3D" id="3.30.300.20">
    <property type="match status" value="1"/>
</dbReference>
<proteinExistence type="inferred from homology"/>
<keyword evidence="3" id="KW-1185">Reference proteome</keyword>
<dbReference type="InterPro" id="IPR003718">
    <property type="entry name" value="OsmC/Ohr_fam"/>
</dbReference>
<dbReference type="SUPFAM" id="SSF82784">
    <property type="entry name" value="OsmC-like"/>
    <property type="match status" value="1"/>
</dbReference>
<reference evidence="3" key="1">
    <citation type="journal article" date="2019" name="Int. J. Syst. Evol. Microbiol.">
        <title>The Global Catalogue of Microorganisms (GCM) 10K type strain sequencing project: providing services to taxonomists for standard genome sequencing and annotation.</title>
        <authorList>
            <consortium name="The Broad Institute Genomics Platform"/>
            <consortium name="The Broad Institute Genome Sequencing Center for Infectious Disease"/>
            <person name="Wu L."/>
            <person name="Ma J."/>
        </authorList>
    </citation>
    <scope>NUCLEOTIDE SEQUENCE [LARGE SCALE GENOMIC DNA]</scope>
    <source>
        <strain evidence="3">KCTC 42585</strain>
    </source>
</reference>
<dbReference type="Gene3D" id="2.20.25.10">
    <property type="match status" value="1"/>
</dbReference>
<protein>
    <submittedName>
        <fullName evidence="2">Ohr family peroxiredoxin</fullName>
    </submittedName>
</protein>
<evidence type="ECO:0000313" key="2">
    <source>
        <dbReference type="EMBL" id="MFD2517979.1"/>
    </source>
</evidence>
<dbReference type="Proteomes" id="UP001597468">
    <property type="component" value="Unassembled WGS sequence"/>
</dbReference>